<keyword evidence="3" id="KW-1185">Reference proteome</keyword>
<evidence type="ECO:0000313" key="2">
    <source>
        <dbReference type="EMBL" id="KFE70093.1"/>
    </source>
</evidence>
<proteinExistence type="predicted"/>
<dbReference type="Proteomes" id="UP000028725">
    <property type="component" value="Unassembled WGS sequence"/>
</dbReference>
<dbReference type="STRING" id="394096.DB31_5135"/>
<sequence>MRRLPAAATVLFLSVTGCAGKEITSDERLDRETANLAVKESPKAGELEKLNCEDTAEELNKARNVNRPETERLADYITLYDSLRKRIQTFDDAMTRNPDLQYREGATSIVNAREVCIQQTADVRGEFETYVRELVDVPTVQEIKGGNTVTIARLDFNTLRQAIETLNPDDKDSLLNRVGNAEKKVSASTEPPAEGTGGGKRRGGK</sequence>
<feature type="region of interest" description="Disordered" evidence="1">
    <location>
        <begin position="171"/>
        <end position="205"/>
    </location>
</feature>
<feature type="compositionally biased region" description="Basic and acidic residues" evidence="1">
    <location>
        <begin position="171"/>
        <end position="185"/>
    </location>
</feature>
<dbReference type="PROSITE" id="PS51257">
    <property type="entry name" value="PROKAR_LIPOPROTEIN"/>
    <property type="match status" value="1"/>
</dbReference>
<accession>A0A085WQY0</accession>
<name>A0A085WQY0_9BACT</name>
<comment type="caution">
    <text evidence="2">The sequence shown here is derived from an EMBL/GenBank/DDBJ whole genome shotgun (WGS) entry which is preliminary data.</text>
</comment>
<organism evidence="2 3">
    <name type="scientific">Hyalangium minutum</name>
    <dbReference type="NCBI Taxonomy" id="394096"/>
    <lineage>
        <taxon>Bacteria</taxon>
        <taxon>Pseudomonadati</taxon>
        <taxon>Myxococcota</taxon>
        <taxon>Myxococcia</taxon>
        <taxon>Myxococcales</taxon>
        <taxon>Cystobacterineae</taxon>
        <taxon>Archangiaceae</taxon>
        <taxon>Hyalangium</taxon>
    </lineage>
</organism>
<dbReference type="PATRIC" id="fig|394096.3.peg.1617"/>
<dbReference type="AlphaFoldDB" id="A0A085WQY0"/>
<gene>
    <name evidence="2" type="ORF">DB31_5135</name>
</gene>
<evidence type="ECO:0008006" key="4">
    <source>
        <dbReference type="Google" id="ProtNLM"/>
    </source>
</evidence>
<protein>
    <recommendedName>
        <fullName evidence="4">Lipoprotein</fullName>
    </recommendedName>
</protein>
<evidence type="ECO:0000256" key="1">
    <source>
        <dbReference type="SAM" id="MobiDB-lite"/>
    </source>
</evidence>
<reference evidence="2 3" key="1">
    <citation type="submission" date="2014-04" db="EMBL/GenBank/DDBJ databases">
        <title>Genome assembly of Hyalangium minutum DSM 14724.</title>
        <authorList>
            <person name="Sharma G."/>
            <person name="Subramanian S."/>
        </authorList>
    </citation>
    <scope>NUCLEOTIDE SEQUENCE [LARGE SCALE GENOMIC DNA]</scope>
    <source>
        <strain evidence="2 3">DSM 14724</strain>
    </source>
</reference>
<dbReference type="EMBL" id="JMCB01000003">
    <property type="protein sequence ID" value="KFE70093.1"/>
    <property type="molecule type" value="Genomic_DNA"/>
</dbReference>
<evidence type="ECO:0000313" key="3">
    <source>
        <dbReference type="Proteomes" id="UP000028725"/>
    </source>
</evidence>
<dbReference type="RefSeq" id="WP_044184725.1">
    <property type="nucleotide sequence ID" value="NZ_JMCB01000003.1"/>
</dbReference>